<comment type="caution">
    <text evidence="7">The sequence shown here is derived from an EMBL/GenBank/DDBJ whole genome shotgun (WGS) entry which is preliminary data.</text>
</comment>
<dbReference type="Gene3D" id="1.25.10.10">
    <property type="entry name" value="Leucine-rich Repeat Variant"/>
    <property type="match status" value="2"/>
</dbReference>
<name>A0A9P8TA65_9ASCO</name>
<dbReference type="InterPro" id="IPR048492">
    <property type="entry name" value="Stu2_CTS"/>
</dbReference>
<feature type="domain" description="TOG" evidence="6">
    <location>
        <begin position="1"/>
        <end position="175"/>
    </location>
</feature>
<protein>
    <recommendedName>
        <fullName evidence="6">TOG domain-containing protein</fullName>
    </recommendedName>
</protein>
<dbReference type="GO" id="GO:0051315">
    <property type="term" value="P:attachment of mitotic spindle microtubules to kinetochore"/>
    <property type="evidence" value="ECO:0007669"/>
    <property type="project" value="UniProtKB-ARBA"/>
</dbReference>
<evidence type="ECO:0000256" key="5">
    <source>
        <dbReference type="SAM" id="MobiDB-lite"/>
    </source>
</evidence>
<dbReference type="GO" id="GO:1990498">
    <property type="term" value="C:mitotic spindle microtubule"/>
    <property type="evidence" value="ECO:0007669"/>
    <property type="project" value="UniProtKB-ARBA"/>
</dbReference>
<evidence type="ECO:0000313" key="7">
    <source>
        <dbReference type="EMBL" id="KAH3670776.1"/>
    </source>
</evidence>
<dbReference type="OrthoDB" id="205662at2759"/>
<feature type="compositionally biased region" description="Polar residues" evidence="5">
    <location>
        <begin position="518"/>
        <end position="554"/>
    </location>
</feature>
<dbReference type="GeneID" id="70233260"/>
<evidence type="ECO:0000256" key="1">
    <source>
        <dbReference type="ARBA" id="ARBA00004317"/>
    </source>
</evidence>
<keyword evidence="3" id="KW-0206">Cytoskeleton</keyword>
<feature type="compositionally biased region" description="Polar residues" evidence="5">
    <location>
        <begin position="449"/>
        <end position="463"/>
    </location>
</feature>
<proteinExistence type="predicted"/>
<feature type="region of interest" description="Disordered" evidence="5">
    <location>
        <begin position="446"/>
        <end position="554"/>
    </location>
</feature>
<feature type="coiled-coil region" evidence="4">
    <location>
        <begin position="562"/>
        <end position="652"/>
    </location>
</feature>
<evidence type="ECO:0000256" key="3">
    <source>
        <dbReference type="ARBA" id="ARBA00023212"/>
    </source>
</evidence>
<dbReference type="InterPro" id="IPR048491">
    <property type="entry name" value="XMAP215_CLASP_TOG"/>
</dbReference>
<evidence type="ECO:0000313" key="8">
    <source>
        <dbReference type="Proteomes" id="UP000769157"/>
    </source>
</evidence>
<gene>
    <name evidence="7" type="ORF">OGAPHI_001292</name>
</gene>
<dbReference type="FunFam" id="1.25.10.10:FF:000019">
    <property type="entry name" value="Cytoskeleton-associated protein 5"/>
    <property type="match status" value="1"/>
</dbReference>
<dbReference type="GO" id="GO:0005881">
    <property type="term" value="C:cytoplasmic microtubule"/>
    <property type="evidence" value="ECO:0007669"/>
    <property type="project" value="UniProtKB-ARBA"/>
</dbReference>
<dbReference type="SMART" id="SM01349">
    <property type="entry name" value="TOG"/>
    <property type="match status" value="2"/>
</dbReference>
<evidence type="ECO:0000256" key="4">
    <source>
        <dbReference type="SAM" id="Coils"/>
    </source>
</evidence>
<dbReference type="GO" id="GO:0061863">
    <property type="term" value="F:microtubule plus end polymerase"/>
    <property type="evidence" value="ECO:0007669"/>
    <property type="project" value="InterPro"/>
</dbReference>
<feature type="domain" description="TOG" evidence="6">
    <location>
        <begin position="213"/>
        <end position="445"/>
    </location>
</feature>
<accession>A0A9P8TA65</accession>
<dbReference type="RefSeq" id="XP_046064201.1">
    <property type="nucleotide sequence ID" value="XM_046202037.1"/>
</dbReference>
<keyword evidence="8" id="KW-1185">Reference proteome</keyword>
<evidence type="ECO:0000256" key="2">
    <source>
        <dbReference type="ARBA" id="ARBA00022490"/>
    </source>
</evidence>
<dbReference type="InterPro" id="IPR045110">
    <property type="entry name" value="XMAP215"/>
</dbReference>
<dbReference type="SUPFAM" id="SSF48371">
    <property type="entry name" value="ARM repeat"/>
    <property type="match status" value="1"/>
</dbReference>
<feature type="compositionally biased region" description="Low complexity" evidence="5">
    <location>
        <begin position="487"/>
        <end position="508"/>
    </location>
</feature>
<dbReference type="InterPro" id="IPR016024">
    <property type="entry name" value="ARM-type_fold"/>
</dbReference>
<keyword evidence="2" id="KW-0963">Cytoplasm</keyword>
<reference evidence="7" key="1">
    <citation type="journal article" date="2021" name="Open Biol.">
        <title>Shared evolutionary footprints suggest mitochondrial oxidative damage underlies multiple complex I losses in fungi.</title>
        <authorList>
            <person name="Schikora-Tamarit M.A."/>
            <person name="Marcet-Houben M."/>
            <person name="Nosek J."/>
            <person name="Gabaldon T."/>
        </authorList>
    </citation>
    <scope>NUCLEOTIDE SEQUENCE</scope>
    <source>
        <strain evidence="7">CBS6075</strain>
    </source>
</reference>
<dbReference type="GO" id="GO:0099070">
    <property type="term" value="C:static microtubule bundle"/>
    <property type="evidence" value="ECO:0007669"/>
    <property type="project" value="UniProtKB-ARBA"/>
</dbReference>
<dbReference type="EMBL" id="JAEUBE010000087">
    <property type="protein sequence ID" value="KAH3670776.1"/>
    <property type="molecule type" value="Genomic_DNA"/>
</dbReference>
<feature type="region of interest" description="Disordered" evidence="5">
    <location>
        <begin position="181"/>
        <end position="204"/>
    </location>
</feature>
<dbReference type="GO" id="GO:0030951">
    <property type="term" value="P:establishment or maintenance of microtubule cytoskeleton polarity"/>
    <property type="evidence" value="ECO:0007669"/>
    <property type="project" value="InterPro"/>
</dbReference>
<dbReference type="AlphaFoldDB" id="A0A9P8TA65"/>
<dbReference type="GO" id="GO:1990571">
    <property type="term" value="P:meiotic centromere clustering"/>
    <property type="evidence" value="ECO:0007669"/>
    <property type="project" value="UniProtKB-ARBA"/>
</dbReference>
<dbReference type="GO" id="GO:0000022">
    <property type="term" value="P:mitotic spindle elongation"/>
    <property type="evidence" value="ECO:0007669"/>
    <property type="project" value="UniProtKB-ARBA"/>
</dbReference>
<dbReference type="PANTHER" id="PTHR12609">
    <property type="entry name" value="MICROTUBULE ASSOCIATED PROTEIN XMAP215"/>
    <property type="match status" value="1"/>
</dbReference>
<feature type="compositionally biased region" description="Polar residues" evidence="5">
    <location>
        <begin position="181"/>
        <end position="196"/>
    </location>
</feature>
<dbReference type="GO" id="GO:0046785">
    <property type="term" value="P:microtubule polymerization"/>
    <property type="evidence" value="ECO:0007669"/>
    <property type="project" value="InterPro"/>
</dbReference>
<dbReference type="Pfam" id="PF21042">
    <property type="entry name" value="Stu2_CTS"/>
    <property type="match status" value="1"/>
</dbReference>
<reference evidence="7" key="2">
    <citation type="submission" date="2021-01" db="EMBL/GenBank/DDBJ databases">
        <authorList>
            <person name="Schikora-Tamarit M.A."/>
        </authorList>
    </citation>
    <scope>NUCLEOTIDE SEQUENCE</scope>
    <source>
        <strain evidence="7">CBS6075</strain>
    </source>
</reference>
<sequence>MAMDSNVVAQEAAISTLCSFLEFGGPNACTRTRQALVGPLCEKGLSSARAGTKQKSINALLWYVELDKADPVIESLIPFLSAKLPKLVAGVVGALNEIYRSFGCKVCSPKLVLDALPQLFGHADKNVRAETTNLSITLRSYMGDVFESLIFEKLKPIQQKDLTKAFEKITENPSPSRLLKSQQALANQAENSTDDVSMQDAEDEPSPALSAFDLANPVDVLSKIPSDFHSRIESSKWKDRVEVLEEVASEFKAPRFKEDDYTDLLRILSKCLKDANVQVVTIASNIIENLGKGLQSGFHRYIFLLISPLLERTKEKKQSVLDALSGALDVCYKYSSLSEILDPTLQFMTHKTPQIKIESSKFLIRCLKETETIPKKQELDSIMQVCLKLMSDSLAPVRDLACEITATLMKIAGERQFRPYLEGVDSRRSRKIDEYFESCEVKAKGTAPVKSSKSDVPQSTIPNRVTKKTLLESAMPSNLTRTAATNLTRSSDSSSSLTSRKLSSTSTTIPSKRGPTSPLKTASNTSKMNLTSRTLKPTNSPSFNRTSNAQISATSTADKQLLESLKVEKLKWNQEKAELNDQLQTKTEELDLVKEKLKDYQDRLTEATMSVKSKDIQISRLQNDLDQSDSKIRELQYQMQQMQTDKVTVKQEPVEDFRSSVRSFELNDSKSDLNRRISDLSIQTSLEKENYFGGSAANSASTRSKFSSGLYDVDSNDDSWRKAAEVTNQLKARIEMMKSKSRTFNQL</sequence>
<dbReference type="Pfam" id="PF21041">
    <property type="entry name" value="XMAP215_CLASP_TOG"/>
    <property type="match status" value="2"/>
</dbReference>
<feature type="compositionally biased region" description="Polar residues" evidence="5">
    <location>
        <begin position="475"/>
        <end position="486"/>
    </location>
</feature>
<dbReference type="GO" id="GO:0051010">
    <property type="term" value="F:microtubule plus-end binding"/>
    <property type="evidence" value="ECO:0007669"/>
    <property type="project" value="InterPro"/>
</dbReference>
<dbReference type="GO" id="GO:0044732">
    <property type="term" value="C:mitotic spindle pole body"/>
    <property type="evidence" value="ECO:0007669"/>
    <property type="project" value="UniProtKB-ARBA"/>
</dbReference>
<comment type="subcellular location">
    <subcellularLocation>
        <location evidence="1">Cytoplasm</location>
        <location evidence="1">Cytoskeleton</location>
        <location evidence="1">Microtubule organizing center</location>
        <location evidence="1">Spindle pole body</location>
    </subcellularLocation>
</comment>
<evidence type="ECO:0000259" key="6">
    <source>
        <dbReference type="SMART" id="SM01349"/>
    </source>
</evidence>
<dbReference type="InterPro" id="IPR034085">
    <property type="entry name" value="TOG"/>
</dbReference>
<organism evidence="7 8">
    <name type="scientific">Ogataea philodendri</name>
    <dbReference type="NCBI Taxonomy" id="1378263"/>
    <lineage>
        <taxon>Eukaryota</taxon>
        <taxon>Fungi</taxon>
        <taxon>Dikarya</taxon>
        <taxon>Ascomycota</taxon>
        <taxon>Saccharomycotina</taxon>
        <taxon>Pichiomycetes</taxon>
        <taxon>Pichiales</taxon>
        <taxon>Pichiaceae</taxon>
        <taxon>Ogataea</taxon>
    </lineage>
</organism>
<dbReference type="GO" id="GO:0000776">
    <property type="term" value="C:kinetochore"/>
    <property type="evidence" value="ECO:0007669"/>
    <property type="project" value="UniProtKB-ARBA"/>
</dbReference>
<dbReference type="Proteomes" id="UP000769157">
    <property type="component" value="Unassembled WGS sequence"/>
</dbReference>
<keyword evidence="4" id="KW-0175">Coiled coil</keyword>
<dbReference type="InterPro" id="IPR011989">
    <property type="entry name" value="ARM-like"/>
</dbReference>